<dbReference type="OrthoDB" id="1728974at2759"/>
<reference evidence="3 4" key="1">
    <citation type="journal article" date="2018" name="Sci. Rep.">
        <title>Genomic signatures of local adaptation to the degree of environmental predictability in rotifers.</title>
        <authorList>
            <person name="Franch-Gras L."/>
            <person name="Hahn C."/>
            <person name="Garcia-Roger E.M."/>
            <person name="Carmona M.J."/>
            <person name="Serra M."/>
            <person name="Gomez A."/>
        </authorList>
    </citation>
    <scope>NUCLEOTIDE SEQUENCE [LARGE SCALE GENOMIC DNA]</scope>
    <source>
        <strain evidence="3">HYR1</strain>
    </source>
</reference>
<keyword evidence="1" id="KW-0067">ATP-binding</keyword>
<comment type="caution">
    <text evidence="3">The sequence shown here is derived from an EMBL/GenBank/DDBJ whole genome shotgun (WGS) entry which is preliminary data.</text>
</comment>
<protein>
    <recommendedName>
        <fullName evidence="1">ATP-dependent DNA helicase</fullName>
        <ecNumber evidence="1">5.6.2.3</ecNumber>
    </recommendedName>
</protein>
<evidence type="ECO:0000313" key="3">
    <source>
        <dbReference type="EMBL" id="RNA21832.1"/>
    </source>
</evidence>
<dbReference type="STRING" id="10195.A0A3M7RDZ9"/>
<dbReference type="PANTHER" id="PTHR10492:SF57">
    <property type="entry name" value="ATP-DEPENDENT DNA HELICASE"/>
    <property type="match status" value="1"/>
</dbReference>
<sequence>MDNIQNDLINNNTVGNIENTDVDGVNLDNVPDDDVNQLNNQVVYYEIRTHEKKRYVNALELWFDFKEAMSEDYQNEQYGDTRFMKALGHIRYIFDRTLDEFNLPVPDARADDWRHRQMPQFQDDMTSQQHADAFENLGAKLNYEQRLLYHQLRERNMSIIPTAFTGIASAFLIGGGQTMHSKFKILIPTTSTSVSNINMHSAQDKQLRECSLFIVDKASMINSSVVAKQSALIINKNNCLDFIKSIKKIPQLVKQFQPKNYDNYGPRRFFKDTDDEDEPSEPIFELDEESLLSQGGQDQCLKMITCEEIGPKIMETYPKKS</sequence>
<dbReference type="GO" id="GO:0016887">
    <property type="term" value="F:ATP hydrolysis activity"/>
    <property type="evidence" value="ECO:0007669"/>
    <property type="project" value="RHEA"/>
</dbReference>
<dbReference type="Pfam" id="PF05970">
    <property type="entry name" value="PIF1"/>
    <property type="match status" value="1"/>
</dbReference>
<keyword evidence="1" id="KW-0227">DNA damage</keyword>
<dbReference type="GO" id="GO:0000723">
    <property type="term" value="P:telomere maintenance"/>
    <property type="evidence" value="ECO:0007669"/>
    <property type="project" value="InterPro"/>
</dbReference>
<dbReference type="EMBL" id="REGN01003592">
    <property type="protein sequence ID" value="RNA21832.1"/>
    <property type="molecule type" value="Genomic_DNA"/>
</dbReference>
<dbReference type="Proteomes" id="UP000276133">
    <property type="component" value="Unassembled WGS sequence"/>
</dbReference>
<keyword evidence="1 3" id="KW-0347">Helicase</keyword>
<gene>
    <name evidence="3" type="ORF">BpHYR1_040806</name>
</gene>
<dbReference type="AlphaFoldDB" id="A0A3M7RDZ9"/>
<comment type="cofactor">
    <cofactor evidence="1">
        <name>Mg(2+)</name>
        <dbReference type="ChEBI" id="CHEBI:18420"/>
    </cofactor>
</comment>
<dbReference type="InterPro" id="IPR027417">
    <property type="entry name" value="P-loop_NTPase"/>
</dbReference>
<keyword evidence="1" id="KW-0234">DNA repair</keyword>
<evidence type="ECO:0000256" key="1">
    <source>
        <dbReference type="RuleBase" id="RU363044"/>
    </source>
</evidence>
<dbReference type="GO" id="GO:0043139">
    <property type="term" value="F:5'-3' DNA helicase activity"/>
    <property type="evidence" value="ECO:0007669"/>
    <property type="project" value="UniProtKB-EC"/>
</dbReference>
<dbReference type="InterPro" id="IPR010285">
    <property type="entry name" value="DNA_helicase_pif1-like_DEAD"/>
</dbReference>
<feature type="domain" description="DNA helicase Pif1-like DEAD-box helicase" evidence="2">
    <location>
        <begin position="146"/>
        <end position="226"/>
    </location>
</feature>
<proteinExistence type="inferred from homology"/>
<dbReference type="PANTHER" id="PTHR10492">
    <property type="match status" value="1"/>
</dbReference>
<keyword evidence="4" id="KW-1185">Reference proteome</keyword>
<name>A0A3M7RDZ9_BRAPC</name>
<feature type="non-terminal residue" evidence="3">
    <location>
        <position position="321"/>
    </location>
</feature>
<evidence type="ECO:0000259" key="2">
    <source>
        <dbReference type="Pfam" id="PF05970"/>
    </source>
</evidence>
<dbReference type="GO" id="GO:0006310">
    <property type="term" value="P:DNA recombination"/>
    <property type="evidence" value="ECO:0007669"/>
    <property type="project" value="UniProtKB-KW"/>
</dbReference>
<organism evidence="3 4">
    <name type="scientific">Brachionus plicatilis</name>
    <name type="common">Marine rotifer</name>
    <name type="synonym">Brachionus muelleri</name>
    <dbReference type="NCBI Taxonomy" id="10195"/>
    <lineage>
        <taxon>Eukaryota</taxon>
        <taxon>Metazoa</taxon>
        <taxon>Spiralia</taxon>
        <taxon>Gnathifera</taxon>
        <taxon>Rotifera</taxon>
        <taxon>Eurotatoria</taxon>
        <taxon>Monogononta</taxon>
        <taxon>Pseudotrocha</taxon>
        <taxon>Ploima</taxon>
        <taxon>Brachionidae</taxon>
        <taxon>Brachionus</taxon>
    </lineage>
</organism>
<accession>A0A3M7RDZ9</accession>
<dbReference type="GO" id="GO:0005524">
    <property type="term" value="F:ATP binding"/>
    <property type="evidence" value="ECO:0007669"/>
    <property type="project" value="UniProtKB-KW"/>
</dbReference>
<keyword evidence="1" id="KW-0547">Nucleotide-binding</keyword>
<keyword evidence="1" id="KW-0233">DNA recombination</keyword>
<keyword evidence="1 3" id="KW-0378">Hydrolase</keyword>
<evidence type="ECO:0000313" key="4">
    <source>
        <dbReference type="Proteomes" id="UP000276133"/>
    </source>
</evidence>
<dbReference type="GO" id="GO:0006281">
    <property type="term" value="P:DNA repair"/>
    <property type="evidence" value="ECO:0007669"/>
    <property type="project" value="UniProtKB-KW"/>
</dbReference>
<comment type="catalytic activity">
    <reaction evidence="1">
        <text>ATP + H2O = ADP + phosphate + H(+)</text>
        <dbReference type="Rhea" id="RHEA:13065"/>
        <dbReference type="ChEBI" id="CHEBI:15377"/>
        <dbReference type="ChEBI" id="CHEBI:15378"/>
        <dbReference type="ChEBI" id="CHEBI:30616"/>
        <dbReference type="ChEBI" id="CHEBI:43474"/>
        <dbReference type="ChEBI" id="CHEBI:456216"/>
        <dbReference type="EC" id="5.6.2.3"/>
    </reaction>
</comment>
<comment type="similarity">
    <text evidence="1">Belongs to the helicase family.</text>
</comment>
<dbReference type="Gene3D" id="3.40.50.300">
    <property type="entry name" value="P-loop containing nucleotide triphosphate hydrolases"/>
    <property type="match status" value="1"/>
</dbReference>
<dbReference type="EC" id="5.6.2.3" evidence="1"/>